<dbReference type="KEGG" id="pswu:SY83_00145"/>
<evidence type="ECO:0000313" key="9">
    <source>
        <dbReference type="EMBL" id="ANE45049.1"/>
    </source>
</evidence>
<protein>
    <submittedName>
        <fullName evidence="9">Multidrug DMT transporter permease</fullName>
    </submittedName>
</protein>
<keyword evidence="5 7" id="KW-1133">Transmembrane helix</keyword>
<dbReference type="GO" id="GO:0005886">
    <property type="term" value="C:plasma membrane"/>
    <property type="evidence" value="ECO:0007669"/>
    <property type="project" value="UniProtKB-SubCell"/>
</dbReference>
<proteinExistence type="inferred from homology"/>
<dbReference type="InterPro" id="IPR037185">
    <property type="entry name" value="EmrE-like"/>
</dbReference>
<evidence type="ECO:0000259" key="8">
    <source>
        <dbReference type="Pfam" id="PF00892"/>
    </source>
</evidence>
<feature type="transmembrane region" description="Helical" evidence="7">
    <location>
        <begin position="12"/>
        <end position="31"/>
    </location>
</feature>
<organism evidence="9 10">
    <name type="scientific">Paenibacillus swuensis</name>
    <dbReference type="NCBI Taxonomy" id="1178515"/>
    <lineage>
        <taxon>Bacteria</taxon>
        <taxon>Bacillati</taxon>
        <taxon>Bacillota</taxon>
        <taxon>Bacilli</taxon>
        <taxon>Bacillales</taxon>
        <taxon>Paenibacillaceae</taxon>
        <taxon>Paenibacillus</taxon>
    </lineage>
</organism>
<feature type="transmembrane region" description="Helical" evidence="7">
    <location>
        <begin position="75"/>
        <end position="97"/>
    </location>
</feature>
<evidence type="ECO:0000256" key="2">
    <source>
        <dbReference type="ARBA" id="ARBA00007362"/>
    </source>
</evidence>
<feature type="transmembrane region" description="Helical" evidence="7">
    <location>
        <begin position="43"/>
        <end position="63"/>
    </location>
</feature>
<feature type="domain" description="EamA" evidence="8">
    <location>
        <begin position="13"/>
        <end position="148"/>
    </location>
</feature>
<evidence type="ECO:0000256" key="1">
    <source>
        <dbReference type="ARBA" id="ARBA00004651"/>
    </source>
</evidence>
<feature type="transmembrane region" description="Helical" evidence="7">
    <location>
        <begin position="131"/>
        <end position="150"/>
    </location>
</feature>
<keyword evidence="3" id="KW-1003">Cell membrane</keyword>
<evidence type="ECO:0000256" key="7">
    <source>
        <dbReference type="SAM" id="Phobius"/>
    </source>
</evidence>
<feature type="transmembrane region" description="Helical" evidence="7">
    <location>
        <begin position="191"/>
        <end position="210"/>
    </location>
</feature>
<feature type="transmembrane region" description="Helical" evidence="7">
    <location>
        <begin position="280"/>
        <end position="297"/>
    </location>
</feature>
<dbReference type="RefSeq" id="WP_068603226.1">
    <property type="nucleotide sequence ID" value="NZ_CP011388.1"/>
</dbReference>
<feature type="transmembrane region" description="Helical" evidence="7">
    <location>
        <begin position="257"/>
        <end position="274"/>
    </location>
</feature>
<name>A0A172TDD5_9BACL</name>
<reference evidence="9 10" key="1">
    <citation type="submission" date="2015-01" db="EMBL/GenBank/DDBJ databases">
        <title>Paenibacillus swuensis/DY6/whole genome sequencing.</title>
        <authorList>
            <person name="Kim M.K."/>
            <person name="Srinivasan S."/>
            <person name="Lee J.-J."/>
        </authorList>
    </citation>
    <scope>NUCLEOTIDE SEQUENCE [LARGE SCALE GENOMIC DNA]</scope>
    <source>
        <strain evidence="9 10">DY6</strain>
    </source>
</reference>
<feature type="domain" description="EamA" evidence="8">
    <location>
        <begin position="161"/>
        <end position="296"/>
    </location>
</feature>
<dbReference type="SUPFAM" id="SSF103481">
    <property type="entry name" value="Multidrug resistance efflux transporter EmrE"/>
    <property type="match status" value="2"/>
</dbReference>
<accession>A0A172TDD5</accession>
<keyword evidence="10" id="KW-1185">Reference proteome</keyword>
<feature type="transmembrane region" description="Helical" evidence="7">
    <location>
        <begin position="222"/>
        <end position="245"/>
    </location>
</feature>
<dbReference type="STRING" id="1178515.SY83_00145"/>
<evidence type="ECO:0000256" key="5">
    <source>
        <dbReference type="ARBA" id="ARBA00022989"/>
    </source>
</evidence>
<evidence type="ECO:0000256" key="4">
    <source>
        <dbReference type="ARBA" id="ARBA00022692"/>
    </source>
</evidence>
<comment type="subcellular location">
    <subcellularLocation>
        <location evidence="1">Cell membrane</location>
        <topology evidence="1">Multi-pass membrane protein</topology>
    </subcellularLocation>
</comment>
<evidence type="ECO:0000256" key="3">
    <source>
        <dbReference type="ARBA" id="ARBA00022475"/>
    </source>
</evidence>
<feature type="transmembrane region" description="Helical" evidence="7">
    <location>
        <begin position="103"/>
        <end position="124"/>
    </location>
</feature>
<dbReference type="AlphaFoldDB" id="A0A172TDD5"/>
<comment type="similarity">
    <text evidence="2">Belongs to the EamA transporter family.</text>
</comment>
<evidence type="ECO:0000256" key="6">
    <source>
        <dbReference type="ARBA" id="ARBA00023136"/>
    </source>
</evidence>
<keyword evidence="4 7" id="KW-0812">Transmembrane</keyword>
<dbReference type="OrthoDB" id="2550680at2"/>
<dbReference type="PANTHER" id="PTHR32322:SF18">
    <property type="entry name" value="S-ADENOSYLMETHIONINE_S-ADENOSYLHOMOCYSTEINE TRANSPORTER"/>
    <property type="match status" value="1"/>
</dbReference>
<dbReference type="Proteomes" id="UP000076927">
    <property type="component" value="Chromosome"/>
</dbReference>
<keyword evidence="6 7" id="KW-0472">Membrane</keyword>
<gene>
    <name evidence="9" type="ORF">SY83_00145</name>
</gene>
<dbReference type="PANTHER" id="PTHR32322">
    <property type="entry name" value="INNER MEMBRANE TRANSPORTER"/>
    <property type="match status" value="1"/>
</dbReference>
<dbReference type="InterPro" id="IPR050638">
    <property type="entry name" value="AA-Vitamin_Transporters"/>
</dbReference>
<feature type="transmembrane region" description="Helical" evidence="7">
    <location>
        <begin position="162"/>
        <end position="179"/>
    </location>
</feature>
<evidence type="ECO:0000313" key="10">
    <source>
        <dbReference type="Proteomes" id="UP000076927"/>
    </source>
</evidence>
<sequence length="315" mass="34999">MQPSRMKEALPHLGLLTVYLLWGINITSMKIGGLEWDPVIFNGLRYLSIVPILWVYTVVYHRKKKLPMRMERRDLLWMIVLSFASTIGMEVVLSYALQYSSTANGAVLGRGFMPIITAVIALVLKEVRLTWRIGLGIPLAFLSVIVIVGGKGLNFGAETLRGDLLLLMRSFVGAFYLIYMNRLVVKYRLSLLITLEITFGALWLLPWVIGKVDLVYLQGISQAGWISLAYTSILATLAAFTIHNWGLGQIGPFKASAYGYTLPVTAAVAGMVILHERLTLSEMVGGIGVLAAMYIVQSDRMKQAKQMAARMPQDE</sequence>
<dbReference type="EMBL" id="CP011388">
    <property type="protein sequence ID" value="ANE45049.1"/>
    <property type="molecule type" value="Genomic_DNA"/>
</dbReference>
<dbReference type="PATRIC" id="fig|1178515.4.peg.32"/>
<dbReference type="Pfam" id="PF00892">
    <property type="entry name" value="EamA"/>
    <property type="match status" value="2"/>
</dbReference>
<dbReference type="InterPro" id="IPR000620">
    <property type="entry name" value="EamA_dom"/>
</dbReference>